<accession>A0A7C8MUN8</accession>
<proteinExistence type="predicted"/>
<feature type="non-terminal residue" evidence="2">
    <location>
        <position position="340"/>
    </location>
</feature>
<gene>
    <name evidence="2" type="ORF">BDV95DRAFT_472640</name>
</gene>
<dbReference type="Proteomes" id="UP000481861">
    <property type="component" value="Unassembled WGS sequence"/>
</dbReference>
<feature type="non-terminal residue" evidence="2">
    <location>
        <position position="1"/>
    </location>
</feature>
<keyword evidence="3" id="KW-1185">Reference proteome</keyword>
<organism evidence="2 3">
    <name type="scientific">Massariosphaeria phaeospora</name>
    <dbReference type="NCBI Taxonomy" id="100035"/>
    <lineage>
        <taxon>Eukaryota</taxon>
        <taxon>Fungi</taxon>
        <taxon>Dikarya</taxon>
        <taxon>Ascomycota</taxon>
        <taxon>Pezizomycotina</taxon>
        <taxon>Dothideomycetes</taxon>
        <taxon>Pleosporomycetidae</taxon>
        <taxon>Pleosporales</taxon>
        <taxon>Pleosporales incertae sedis</taxon>
        <taxon>Massariosphaeria</taxon>
    </lineage>
</organism>
<dbReference type="OrthoDB" id="3883943at2759"/>
<feature type="region of interest" description="Disordered" evidence="1">
    <location>
        <begin position="227"/>
        <end position="340"/>
    </location>
</feature>
<feature type="compositionally biased region" description="Polar residues" evidence="1">
    <location>
        <begin position="315"/>
        <end position="325"/>
    </location>
</feature>
<sequence length="340" mass="37749">SPRLPGVGILATDATGPQYARWRRGVKSAFTAKGTWGHCDGSDPMPMPESGPNFFSPAPTTNSQPELLKERKAWANKDRDVKMDIFLSVADDIKVEIFEVGPPMPPTAMTAEQMFETLDAHFEQFKFEDYHHIFCHFLNLHIDQYANLEDFNAEFQLTLSDLLDHGHPMSNTQACSAYFSKLRCTQNPWVSKKLKEWDTCLTEPNLADLMKESPPWVIIRPLTTKGASSVPESIPEESLEDTPALSEGEEAASEKSETATLSSESTHSRNSSDATQKSQEITVHASYEDLTGLESFPMPLAKLPPNPVPLRLSSKKSLSQMNMSSLPPLPPVNRPLPPLP</sequence>
<protein>
    <submittedName>
        <fullName evidence="2">Uncharacterized protein</fullName>
    </submittedName>
</protein>
<evidence type="ECO:0000313" key="3">
    <source>
        <dbReference type="Proteomes" id="UP000481861"/>
    </source>
</evidence>
<dbReference type="AlphaFoldDB" id="A0A7C8MUN8"/>
<dbReference type="EMBL" id="JAADJZ010000002">
    <property type="protein sequence ID" value="KAF2877424.1"/>
    <property type="molecule type" value="Genomic_DNA"/>
</dbReference>
<evidence type="ECO:0000256" key="1">
    <source>
        <dbReference type="SAM" id="MobiDB-lite"/>
    </source>
</evidence>
<feature type="compositionally biased region" description="Pro residues" evidence="1">
    <location>
        <begin position="327"/>
        <end position="340"/>
    </location>
</feature>
<name>A0A7C8MUN8_9PLEO</name>
<comment type="caution">
    <text evidence="2">The sequence shown here is derived from an EMBL/GenBank/DDBJ whole genome shotgun (WGS) entry which is preliminary data.</text>
</comment>
<evidence type="ECO:0000313" key="2">
    <source>
        <dbReference type="EMBL" id="KAF2877424.1"/>
    </source>
</evidence>
<reference evidence="2 3" key="1">
    <citation type="submission" date="2020-01" db="EMBL/GenBank/DDBJ databases">
        <authorList>
            <consortium name="DOE Joint Genome Institute"/>
            <person name="Haridas S."/>
            <person name="Albert R."/>
            <person name="Binder M."/>
            <person name="Bloem J."/>
            <person name="Labutti K."/>
            <person name="Salamov A."/>
            <person name="Andreopoulos B."/>
            <person name="Baker S.E."/>
            <person name="Barry K."/>
            <person name="Bills G."/>
            <person name="Bluhm B.H."/>
            <person name="Cannon C."/>
            <person name="Castanera R."/>
            <person name="Culley D.E."/>
            <person name="Daum C."/>
            <person name="Ezra D."/>
            <person name="Gonzalez J.B."/>
            <person name="Henrissat B."/>
            <person name="Kuo A."/>
            <person name="Liang C."/>
            <person name="Lipzen A."/>
            <person name="Lutzoni F."/>
            <person name="Magnuson J."/>
            <person name="Mondo S."/>
            <person name="Nolan M."/>
            <person name="Ohm R."/>
            <person name="Pangilinan J."/>
            <person name="Park H.-J.H."/>
            <person name="Ramirez L."/>
            <person name="Alfaro M."/>
            <person name="Sun H."/>
            <person name="Tritt A."/>
            <person name="Yoshinaga Y."/>
            <person name="Zwiers L.-H.L."/>
            <person name="Turgeon B.G."/>
            <person name="Goodwin S.B."/>
            <person name="Spatafora J.W."/>
            <person name="Crous P.W."/>
            <person name="Grigoriev I.V."/>
        </authorList>
    </citation>
    <scope>NUCLEOTIDE SEQUENCE [LARGE SCALE GENOMIC DNA]</scope>
    <source>
        <strain evidence="2 3">CBS 611.86</strain>
    </source>
</reference>
<feature type="compositionally biased region" description="Polar residues" evidence="1">
    <location>
        <begin position="268"/>
        <end position="281"/>
    </location>
</feature>